<dbReference type="AlphaFoldDB" id="A0A0N5ASV5"/>
<proteinExistence type="predicted"/>
<evidence type="ECO:0000259" key="3">
    <source>
        <dbReference type="Pfam" id="PF04784"/>
    </source>
</evidence>
<evidence type="ECO:0000256" key="1">
    <source>
        <dbReference type="SAM" id="MobiDB-lite"/>
    </source>
</evidence>
<dbReference type="SUPFAM" id="SSF52833">
    <property type="entry name" value="Thioredoxin-like"/>
    <property type="match status" value="1"/>
</dbReference>
<evidence type="ECO:0000313" key="4">
    <source>
        <dbReference type="Proteomes" id="UP000046393"/>
    </source>
</evidence>
<name>A0A0N5ASV5_9BILA</name>
<accession>A0A0N5ASV5</accession>
<dbReference type="SUPFAM" id="SSF46785">
    <property type="entry name" value="Winged helix' DNA-binding domain"/>
    <property type="match status" value="1"/>
</dbReference>
<dbReference type="PANTHER" id="PTHR46361:SF5">
    <property type="entry name" value="DEP DOMAIN-CONTAINING PROTEIN"/>
    <property type="match status" value="1"/>
</dbReference>
<feature type="domain" description="DUF547" evidence="3">
    <location>
        <begin position="295"/>
        <end position="410"/>
    </location>
</feature>
<dbReference type="Gene3D" id="1.10.10.10">
    <property type="entry name" value="Winged helix-like DNA-binding domain superfamily/Winged helix DNA-binding domain"/>
    <property type="match status" value="1"/>
</dbReference>
<dbReference type="WBParaSite" id="SMUV_0000788901-mRNA-1">
    <property type="protein sequence ID" value="SMUV_0000788901-mRNA-1"/>
    <property type="gene ID" value="SMUV_0000788901"/>
</dbReference>
<dbReference type="InterPro" id="IPR036390">
    <property type="entry name" value="WH_DNA-bd_sf"/>
</dbReference>
<keyword evidence="4" id="KW-1185">Reference proteome</keyword>
<dbReference type="InterPro" id="IPR006869">
    <property type="entry name" value="DUF547"/>
</dbReference>
<dbReference type="Proteomes" id="UP000046393">
    <property type="component" value="Unplaced"/>
</dbReference>
<dbReference type="PANTHER" id="PTHR46361">
    <property type="entry name" value="ELECTRON CARRIER/ PROTEIN DISULFIDE OXIDOREDUCTASE"/>
    <property type="match status" value="1"/>
</dbReference>
<dbReference type="InterPro" id="IPR002109">
    <property type="entry name" value="Glutaredoxin"/>
</dbReference>
<dbReference type="Pfam" id="PF00462">
    <property type="entry name" value="Glutaredoxin"/>
    <property type="match status" value="1"/>
</dbReference>
<dbReference type="STRING" id="451379.A0A0N5ASV5"/>
<dbReference type="PROSITE" id="PS51354">
    <property type="entry name" value="GLUTAREDOXIN_2"/>
    <property type="match status" value="1"/>
</dbReference>
<dbReference type="CDD" id="cd04371">
    <property type="entry name" value="DEP"/>
    <property type="match status" value="1"/>
</dbReference>
<reference evidence="5" key="1">
    <citation type="submission" date="2016-04" db="UniProtKB">
        <authorList>
            <consortium name="WormBaseParasite"/>
        </authorList>
    </citation>
    <scope>IDENTIFICATION</scope>
</reference>
<dbReference type="InterPro" id="IPR036388">
    <property type="entry name" value="WH-like_DNA-bd_sf"/>
</dbReference>
<dbReference type="Gene3D" id="3.40.30.10">
    <property type="entry name" value="Glutaredoxin"/>
    <property type="match status" value="1"/>
</dbReference>
<sequence>MNDEFRGCVILYSSSDSEDSRKAQEGLTALNIPFINICLDIFPQCQKEMEQHSGSTDVPQIFFNEVCIGGLEGLQQLANDENRLDALMEMLRTTEPPINAPSLPEPEVTSEKHDDFDSVVDVESHDEDADKDKNEVENEYTVLINSMRKANVIKDNLTGSKKLCRNSFKGEDFIRWIMKEKQLSRDDAIELGQKLVSQRSKLRWLKESFDPNRFYELYELDNMKPLNQGPTTSDQLSADEMNEILVSLLEPLYQQILSCNGRIVNYAELGNNTYFQQYMLRYTDLQRVKITEDTPDNLKTALFLNIYNIMLIHIHYKFGHPSNIWQRRKLMWTTYYSIDNKLYSLHSILNGILRGNRKNYEMLWKPFGKTDFRRKLIVKNPNPSVLFAVTTSSRSTNPIRVYSTKQAAQEALESDEFLMIDNVKKTVALSAIFDWYAIDFGLTQDNTVKWIIQNMKDGVKRDNLIRLYEAKGYKVDYLDFDWTPNIKKP</sequence>
<protein>
    <submittedName>
        <fullName evidence="5">Glutaredoxin domain-containing protein</fullName>
    </submittedName>
</protein>
<feature type="domain" description="Glutaredoxin" evidence="2">
    <location>
        <begin position="9"/>
        <end position="68"/>
    </location>
</feature>
<organism evidence="4 5">
    <name type="scientific">Syphacia muris</name>
    <dbReference type="NCBI Taxonomy" id="451379"/>
    <lineage>
        <taxon>Eukaryota</taxon>
        <taxon>Metazoa</taxon>
        <taxon>Ecdysozoa</taxon>
        <taxon>Nematoda</taxon>
        <taxon>Chromadorea</taxon>
        <taxon>Rhabditida</taxon>
        <taxon>Spirurina</taxon>
        <taxon>Oxyuridomorpha</taxon>
        <taxon>Oxyuroidea</taxon>
        <taxon>Oxyuridae</taxon>
        <taxon>Syphacia</taxon>
    </lineage>
</organism>
<feature type="region of interest" description="Disordered" evidence="1">
    <location>
        <begin position="96"/>
        <end position="115"/>
    </location>
</feature>
<dbReference type="InterPro" id="IPR036249">
    <property type="entry name" value="Thioredoxin-like_sf"/>
</dbReference>
<dbReference type="Pfam" id="PF04784">
    <property type="entry name" value="DUF547"/>
    <property type="match status" value="1"/>
</dbReference>
<evidence type="ECO:0000313" key="5">
    <source>
        <dbReference type="WBParaSite" id="SMUV_0000788901-mRNA-1"/>
    </source>
</evidence>
<evidence type="ECO:0000259" key="2">
    <source>
        <dbReference type="Pfam" id="PF00462"/>
    </source>
</evidence>